<name>A0ABS0CGX5_9NOCA</name>
<organism evidence="1 2">
    <name type="scientific">Nocardia abscessus</name>
    <dbReference type="NCBI Taxonomy" id="120957"/>
    <lineage>
        <taxon>Bacteria</taxon>
        <taxon>Bacillati</taxon>
        <taxon>Actinomycetota</taxon>
        <taxon>Actinomycetes</taxon>
        <taxon>Mycobacteriales</taxon>
        <taxon>Nocardiaceae</taxon>
        <taxon>Nocardia</taxon>
    </lineage>
</organism>
<evidence type="ECO:0000313" key="2">
    <source>
        <dbReference type="Proteomes" id="UP000807309"/>
    </source>
</evidence>
<dbReference type="Proteomes" id="UP000807309">
    <property type="component" value="Unassembled WGS sequence"/>
</dbReference>
<dbReference type="RefSeq" id="WP_195035617.1">
    <property type="nucleotide sequence ID" value="NZ_JADLRE010000025.1"/>
</dbReference>
<accession>A0ABS0CGX5</accession>
<sequence>MKAISDLERSISALEIPALGHSTISDHAAVHVLNSNTLAIVVLCGHNAHIIEDAIRVQDYATTDISTDHDIITLAI</sequence>
<reference evidence="1 2" key="1">
    <citation type="submission" date="2020-10" db="EMBL/GenBank/DDBJ databases">
        <title>Identification of Nocardia species via Next-generation sequencing and recognition of intraspecies genetic diversity.</title>
        <authorList>
            <person name="Li P."/>
            <person name="Li P."/>
            <person name="Lu B."/>
        </authorList>
    </citation>
    <scope>NUCLEOTIDE SEQUENCE [LARGE SCALE GENOMIC DNA]</scope>
    <source>
        <strain evidence="1 2">N-11</strain>
    </source>
</reference>
<protein>
    <submittedName>
        <fullName evidence="1">Uncharacterized protein</fullName>
    </submittedName>
</protein>
<keyword evidence="2" id="KW-1185">Reference proteome</keyword>
<proteinExistence type="predicted"/>
<evidence type="ECO:0000313" key="1">
    <source>
        <dbReference type="EMBL" id="MBF6228737.1"/>
    </source>
</evidence>
<comment type="caution">
    <text evidence="1">The sequence shown here is derived from an EMBL/GenBank/DDBJ whole genome shotgun (WGS) entry which is preliminary data.</text>
</comment>
<gene>
    <name evidence="1" type="ORF">IU470_27000</name>
</gene>
<dbReference type="EMBL" id="JADLRE010000025">
    <property type="protein sequence ID" value="MBF6228737.1"/>
    <property type="molecule type" value="Genomic_DNA"/>
</dbReference>